<evidence type="ECO:0000313" key="1">
    <source>
        <dbReference type="EMBL" id="KAF9442524.1"/>
    </source>
</evidence>
<dbReference type="Proteomes" id="UP000807342">
    <property type="component" value="Unassembled WGS sequence"/>
</dbReference>
<comment type="caution">
    <text evidence="1">The sequence shown here is derived from an EMBL/GenBank/DDBJ whole genome shotgun (WGS) entry which is preliminary data.</text>
</comment>
<sequence length="154" mass="17060">MLYIREPWLAQEIMLPLLSGLITKPLKEASFPLVKEKGMKPPPAKDGYTTSADPSTIPSLIKHGSPPVKATQQLIKCLPFMKLAQRSKSKQTMPRTLLHQETAHVIGCSGEPGEAEEAVIATCIAAELDTYTDIRLRQLSMGRPQWLVKHNGYL</sequence>
<proteinExistence type="predicted"/>
<dbReference type="EMBL" id="MU151616">
    <property type="protein sequence ID" value="KAF9442524.1"/>
    <property type="molecule type" value="Genomic_DNA"/>
</dbReference>
<dbReference type="AlphaFoldDB" id="A0A9P6BYD0"/>
<keyword evidence="2" id="KW-1185">Reference proteome</keyword>
<name>A0A9P6BYD0_9AGAR</name>
<accession>A0A9P6BYD0</accession>
<reference evidence="1" key="1">
    <citation type="submission" date="2020-11" db="EMBL/GenBank/DDBJ databases">
        <authorList>
            <consortium name="DOE Joint Genome Institute"/>
            <person name="Ahrendt S."/>
            <person name="Riley R."/>
            <person name="Andreopoulos W."/>
            <person name="Labutti K."/>
            <person name="Pangilinan J."/>
            <person name="Ruiz-Duenas F.J."/>
            <person name="Barrasa J.M."/>
            <person name="Sanchez-Garcia M."/>
            <person name="Camarero S."/>
            <person name="Miyauchi S."/>
            <person name="Serrano A."/>
            <person name="Linde D."/>
            <person name="Babiker R."/>
            <person name="Drula E."/>
            <person name="Ayuso-Fernandez I."/>
            <person name="Pacheco R."/>
            <person name="Padilla G."/>
            <person name="Ferreira P."/>
            <person name="Barriuso J."/>
            <person name="Kellner H."/>
            <person name="Castanera R."/>
            <person name="Alfaro M."/>
            <person name="Ramirez L."/>
            <person name="Pisabarro A.G."/>
            <person name="Kuo A."/>
            <person name="Tritt A."/>
            <person name="Lipzen A."/>
            <person name="He G."/>
            <person name="Yan M."/>
            <person name="Ng V."/>
            <person name="Cullen D."/>
            <person name="Martin F."/>
            <person name="Rosso M.-N."/>
            <person name="Henrissat B."/>
            <person name="Hibbett D."/>
            <person name="Martinez A.T."/>
            <person name="Grigoriev I.V."/>
        </authorList>
    </citation>
    <scope>NUCLEOTIDE SEQUENCE</scope>
    <source>
        <strain evidence="1">MF-IS2</strain>
    </source>
</reference>
<evidence type="ECO:0000313" key="2">
    <source>
        <dbReference type="Proteomes" id="UP000807342"/>
    </source>
</evidence>
<protein>
    <submittedName>
        <fullName evidence="1">Uncharacterized protein</fullName>
    </submittedName>
</protein>
<gene>
    <name evidence="1" type="ORF">P691DRAFT_789326</name>
</gene>
<organism evidence="1 2">
    <name type="scientific">Macrolepiota fuliginosa MF-IS2</name>
    <dbReference type="NCBI Taxonomy" id="1400762"/>
    <lineage>
        <taxon>Eukaryota</taxon>
        <taxon>Fungi</taxon>
        <taxon>Dikarya</taxon>
        <taxon>Basidiomycota</taxon>
        <taxon>Agaricomycotina</taxon>
        <taxon>Agaricomycetes</taxon>
        <taxon>Agaricomycetidae</taxon>
        <taxon>Agaricales</taxon>
        <taxon>Agaricineae</taxon>
        <taxon>Agaricaceae</taxon>
        <taxon>Macrolepiota</taxon>
    </lineage>
</organism>